<dbReference type="PaxDb" id="44689-DDB0167202"/>
<proteinExistence type="predicted"/>
<dbReference type="KEGG" id="ddi:DDB_G0275641"/>
<dbReference type="Proteomes" id="UP000002195">
    <property type="component" value="Unassembled WGS sequence"/>
</dbReference>
<gene>
    <name evidence="1" type="ORF">DDB_G0275641</name>
</gene>
<dbReference type="dictyBase" id="DDB_G0275641"/>
<dbReference type="EMBL" id="AAFI02000013">
    <property type="protein sequence ID" value="EAL69571.1"/>
    <property type="molecule type" value="Genomic_DNA"/>
</dbReference>
<comment type="caution">
    <text evidence="1">The sequence shown here is derived from an EMBL/GenBank/DDBJ whole genome shotgun (WGS) entry which is preliminary data.</text>
</comment>
<keyword evidence="2" id="KW-1185">Reference proteome</keyword>
<sequence length="52" mass="5950">MLSKSIISFSLKISNDNNPISNTITQNVSFDKNTISMRSKSAFYTRPNFINY</sequence>
<accession>Q86IA6</accession>
<name>Q86IA6_DICDI</name>
<evidence type="ECO:0000313" key="1">
    <source>
        <dbReference type="EMBL" id="EAL69571.1"/>
    </source>
</evidence>
<organism evidence="1 2">
    <name type="scientific">Dictyostelium discoideum</name>
    <name type="common">Social amoeba</name>
    <dbReference type="NCBI Taxonomy" id="44689"/>
    <lineage>
        <taxon>Eukaryota</taxon>
        <taxon>Amoebozoa</taxon>
        <taxon>Evosea</taxon>
        <taxon>Eumycetozoa</taxon>
        <taxon>Dictyostelia</taxon>
        <taxon>Dictyosteliales</taxon>
        <taxon>Dictyosteliaceae</taxon>
        <taxon>Dictyostelium</taxon>
    </lineage>
</organism>
<dbReference type="HOGENOM" id="CLU_200039_0_0_1"/>
<dbReference type="InParanoid" id="Q86IA6"/>
<protein>
    <submittedName>
        <fullName evidence="1">Uncharacterized protein</fullName>
    </submittedName>
</protein>
<accession>Q552Q4</accession>
<dbReference type="AlphaFoldDB" id="Q86IA6"/>
<dbReference type="RefSeq" id="XP_643627.1">
    <property type="nucleotide sequence ID" value="XM_638535.1"/>
</dbReference>
<reference evidence="1 2" key="1">
    <citation type="journal article" date="2005" name="Nature">
        <title>The genome of the social amoeba Dictyostelium discoideum.</title>
        <authorList>
            <consortium name="The Dictyostelium discoideum Sequencing Consortium"/>
            <person name="Eichinger L."/>
            <person name="Pachebat J.A."/>
            <person name="Glockner G."/>
            <person name="Rajandream M.A."/>
            <person name="Sucgang R."/>
            <person name="Berriman M."/>
            <person name="Song J."/>
            <person name="Olsen R."/>
            <person name="Szafranski K."/>
            <person name="Xu Q."/>
            <person name="Tunggal B."/>
            <person name="Kummerfeld S."/>
            <person name="Madera M."/>
            <person name="Konfortov B.A."/>
            <person name="Rivero F."/>
            <person name="Bankier A.T."/>
            <person name="Lehmann R."/>
            <person name="Hamlin N."/>
            <person name="Davies R."/>
            <person name="Gaudet P."/>
            <person name="Fey P."/>
            <person name="Pilcher K."/>
            <person name="Chen G."/>
            <person name="Saunders D."/>
            <person name="Sodergren E."/>
            <person name="Davis P."/>
            <person name="Kerhornou A."/>
            <person name="Nie X."/>
            <person name="Hall N."/>
            <person name="Anjard C."/>
            <person name="Hemphill L."/>
            <person name="Bason N."/>
            <person name="Farbrother P."/>
            <person name="Desany B."/>
            <person name="Just E."/>
            <person name="Morio T."/>
            <person name="Rost R."/>
            <person name="Churcher C."/>
            <person name="Cooper J."/>
            <person name="Haydock S."/>
            <person name="van Driessche N."/>
            <person name="Cronin A."/>
            <person name="Goodhead I."/>
            <person name="Muzny D."/>
            <person name="Mourier T."/>
            <person name="Pain A."/>
            <person name="Lu M."/>
            <person name="Harper D."/>
            <person name="Lindsay R."/>
            <person name="Hauser H."/>
            <person name="James K."/>
            <person name="Quiles M."/>
            <person name="Madan Babu M."/>
            <person name="Saito T."/>
            <person name="Buchrieser C."/>
            <person name="Wardroper A."/>
            <person name="Felder M."/>
            <person name="Thangavelu M."/>
            <person name="Johnson D."/>
            <person name="Knights A."/>
            <person name="Loulseged H."/>
            <person name="Mungall K."/>
            <person name="Oliver K."/>
            <person name="Price C."/>
            <person name="Quail M.A."/>
            <person name="Urushihara H."/>
            <person name="Hernandez J."/>
            <person name="Rabbinowitsch E."/>
            <person name="Steffen D."/>
            <person name="Sanders M."/>
            <person name="Ma J."/>
            <person name="Kohara Y."/>
            <person name="Sharp S."/>
            <person name="Simmonds M."/>
            <person name="Spiegler S."/>
            <person name="Tivey A."/>
            <person name="Sugano S."/>
            <person name="White B."/>
            <person name="Walker D."/>
            <person name="Woodward J."/>
            <person name="Winckler T."/>
            <person name="Tanaka Y."/>
            <person name="Shaulsky G."/>
            <person name="Schleicher M."/>
            <person name="Weinstock G."/>
            <person name="Rosenthal A."/>
            <person name="Cox E.C."/>
            <person name="Chisholm R.L."/>
            <person name="Gibbs R."/>
            <person name="Loomis W.F."/>
            <person name="Platzer M."/>
            <person name="Kay R.R."/>
            <person name="Williams J."/>
            <person name="Dear P.H."/>
            <person name="Noegel A.A."/>
            <person name="Barrell B."/>
            <person name="Kuspa A."/>
        </authorList>
    </citation>
    <scope>NUCLEOTIDE SEQUENCE [LARGE SCALE GENOMIC DNA]</scope>
    <source>
        <strain evidence="1 2">AX4</strain>
    </source>
</reference>
<dbReference type="GeneID" id="8620214"/>
<evidence type="ECO:0000313" key="2">
    <source>
        <dbReference type="Proteomes" id="UP000002195"/>
    </source>
</evidence>